<evidence type="ECO:0000313" key="4">
    <source>
        <dbReference type="Proteomes" id="UP000277928"/>
    </source>
</evidence>
<keyword evidence="2" id="KW-0812">Transmembrane</keyword>
<reference evidence="3 4" key="1">
    <citation type="submission" date="2018-08" db="EMBL/GenBank/DDBJ databases">
        <authorList>
            <person name="Laetsch R D."/>
            <person name="Stevens L."/>
            <person name="Kumar S."/>
            <person name="Blaxter L. M."/>
        </authorList>
    </citation>
    <scope>NUCLEOTIDE SEQUENCE [LARGE SCALE GENOMIC DNA]</scope>
</reference>
<feature type="compositionally biased region" description="Low complexity" evidence="1">
    <location>
        <begin position="85"/>
        <end position="105"/>
    </location>
</feature>
<dbReference type="Proteomes" id="UP000277928">
    <property type="component" value="Unassembled WGS sequence"/>
</dbReference>
<keyword evidence="4" id="KW-1185">Reference proteome</keyword>
<organism evidence="3 4">
    <name type="scientific">Litomosoides sigmodontis</name>
    <name type="common">Filarial nematode worm</name>
    <dbReference type="NCBI Taxonomy" id="42156"/>
    <lineage>
        <taxon>Eukaryota</taxon>
        <taxon>Metazoa</taxon>
        <taxon>Ecdysozoa</taxon>
        <taxon>Nematoda</taxon>
        <taxon>Chromadorea</taxon>
        <taxon>Rhabditida</taxon>
        <taxon>Spirurina</taxon>
        <taxon>Spiruromorpha</taxon>
        <taxon>Filarioidea</taxon>
        <taxon>Onchocercidae</taxon>
        <taxon>Litomosoides</taxon>
    </lineage>
</organism>
<sequence>MLFNKKWYVSGVFHKCLLMSVRLGQVRKAEAAFIVAVIACAFACYYFIKFRGKAQAAPGQRQSQSMKKKKKSKKKKKKKRASKLSAGEVSIESSSSSATVPSAAPDKQKIEATTPRSDTIEERQSNPGSDAKTVALPVTLTPTTKKKDQKREKTEKKDMRD</sequence>
<proteinExistence type="predicted"/>
<gene>
    <name evidence="3" type="ORF">NLS_LOCUS2186</name>
</gene>
<feature type="region of interest" description="Disordered" evidence="1">
    <location>
        <begin position="55"/>
        <end position="161"/>
    </location>
</feature>
<protein>
    <submittedName>
        <fullName evidence="3">Uncharacterized protein</fullName>
    </submittedName>
</protein>
<evidence type="ECO:0000313" key="3">
    <source>
        <dbReference type="EMBL" id="VDK73625.1"/>
    </source>
</evidence>
<feature type="transmembrane region" description="Helical" evidence="2">
    <location>
        <begin position="31"/>
        <end position="48"/>
    </location>
</feature>
<dbReference type="AlphaFoldDB" id="A0A3P6SZY1"/>
<keyword evidence="2" id="KW-0472">Membrane</keyword>
<accession>A0A3P6SZY1</accession>
<name>A0A3P6SZY1_LITSI</name>
<feature type="compositionally biased region" description="Basic and acidic residues" evidence="1">
    <location>
        <begin position="145"/>
        <end position="161"/>
    </location>
</feature>
<keyword evidence="2" id="KW-1133">Transmembrane helix</keyword>
<feature type="compositionally biased region" description="Low complexity" evidence="1">
    <location>
        <begin position="132"/>
        <end position="143"/>
    </location>
</feature>
<evidence type="ECO:0000256" key="1">
    <source>
        <dbReference type="SAM" id="MobiDB-lite"/>
    </source>
</evidence>
<dbReference type="EMBL" id="UYRX01000095">
    <property type="protein sequence ID" value="VDK73625.1"/>
    <property type="molecule type" value="Genomic_DNA"/>
</dbReference>
<evidence type="ECO:0000256" key="2">
    <source>
        <dbReference type="SAM" id="Phobius"/>
    </source>
</evidence>
<feature type="compositionally biased region" description="Basic residues" evidence="1">
    <location>
        <begin position="66"/>
        <end position="82"/>
    </location>
</feature>